<keyword evidence="2" id="KW-1185">Reference proteome</keyword>
<dbReference type="RefSeq" id="WP_247262612.1">
    <property type="nucleotide sequence ID" value="NZ_JALJQZ010000059.1"/>
</dbReference>
<gene>
    <name evidence="1" type="ORF">ACFOVS_03605</name>
</gene>
<evidence type="ECO:0000313" key="2">
    <source>
        <dbReference type="Proteomes" id="UP001595697"/>
    </source>
</evidence>
<comment type="caution">
    <text evidence="1">The sequence shown here is derived from an EMBL/GenBank/DDBJ whole genome shotgun (WGS) entry which is preliminary data.</text>
</comment>
<dbReference type="EMBL" id="JBHSBD010000013">
    <property type="protein sequence ID" value="MFC3967229.1"/>
    <property type="molecule type" value="Genomic_DNA"/>
</dbReference>
<reference evidence="2" key="1">
    <citation type="journal article" date="2019" name="Int. J. Syst. Evol. Microbiol.">
        <title>The Global Catalogue of Microorganisms (GCM) 10K type strain sequencing project: providing services to taxonomists for standard genome sequencing and annotation.</title>
        <authorList>
            <consortium name="The Broad Institute Genomics Platform"/>
            <consortium name="The Broad Institute Genome Sequencing Center for Infectious Disease"/>
            <person name="Wu L."/>
            <person name="Ma J."/>
        </authorList>
    </citation>
    <scope>NUCLEOTIDE SEQUENCE [LARGE SCALE GENOMIC DNA]</scope>
    <source>
        <strain evidence="2">TBRC 5781</strain>
    </source>
</reference>
<protein>
    <submittedName>
        <fullName evidence="1">Uncharacterized protein</fullName>
    </submittedName>
</protein>
<evidence type="ECO:0000313" key="1">
    <source>
        <dbReference type="EMBL" id="MFC3967229.1"/>
    </source>
</evidence>
<name>A0ABV8E507_9HYPH</name>
<dbReference type="SUPFAM" id="SSF63829">
    <property type="entry name" value="Calcium-dependent phosphotriesterase"/>
    <property type="match status" value="1"/>
</dbReference>
<proteinExistence type="predicted"/>
<sequence length="354" mass="39863">MMSEIIDVSTFKEGIVPVDDYHFVFTVKSKDQLARRRRMVQNLERGAVARVSQRAVSKGFIGVGRLAAGSLVFATIYEADEPRHISIGPDANVFVTTASNIVRLDDNLEFCGSIENKLFSFLHSIERSADGQRFLVCSTGYDTVLEIDVHSGDALKIWYAWERGFNPDLDGNWLTFDNHQHEKWRSEGKTSVLVTPGSNAYGIAQTYRSAHPNFACYNGPYAILVHIAFSGALYSINLEDMSHRLILKRSPMAHGLRKLSDGWALVETTEGKWTEFTNNFEERGGITAKNLGRRHADSGTAEWLQHVLFLDETKAVFFDANRGIYAADLKTRTIQFFETPEDYCFQDAILLGRS</sequence>
<organism evidence="1 2">
    <name type="scientific">Rhizobium lemnae</name>
    <dbReference type="NCBI Taxonomy" id="1214924"/>
    <lineage>
        <taxon>Bacteria</taxon>
        <taxon>Pseudomonadati</taxon>
        <taxon>Pseudomonadota</taxon>
        <taxon>Alphaproteobacteria</taxon>
        <taxon>Hyphomicrobiales</taxon>
        <taxon>Rhizobiaceae</taxon>
        <taxon>Rhizobium/Agrobacterium group</taxon>
        <taxon>Rhizobium</taxon>
    </lineage>
</organism>
<dbReference type="Proteomes" id="UP001595697">
    <property type="component" value="Unassembled WGS sequence"/>
</dbReference>
<accession>A0ABV8E507</accession>